<comment type="caution">
    <text evidence="5">The sequence shown here is derived from an EMBL/GenBank/DDBJ whole genome shotgun (WGS) entry which is preliminary data.</text>
</comment>
<evidence type="ECO:0000256" key="1">
    <source>
        <dbReference type="ARBA" id="ARBA00023015"/>
    </source>
</evidence>
<evidence type="ECO:0000256" key="4">
    <source>
        <dbReference type="SAM" id="MobiDB-lite"/>
    </source>
</evidence>
<keyword evidence="2" id="KW-0804">Transcription</keyword>
<protein>
    <submittedName>
        <fullName evidence="5">Uncharacterized protein</fullName>
    </submittedName>
</protein>
<name>A0A7J8N969_9ROSI</name>
<organism evidence="5 6">
    <name type="scientific">Gossypium lobatum</name>
    <dbReference type="NCBI Taxonomy" id="34289"/>
    <lineage>
        <taxon>Eukaryota</taxon>
        <taxon>Viridiplantae</taxon>
        <taxon>Streptophyta</taxon>
        <taxon>Embryophyta</taxon>
        <taxon>Tracheophyta</taxon>
        <taxon>Spermatophyta</taxon>
        <taxon>Magnoliopsida</taxon>
        <taxon>eudicotyledons</taxon>
        <taxon>Gunneridae</taxon>
        <taxon>Pentapetalae</taxon>
        <taxon>rosids</taxon>
        <taxon>malvids</taxon>
        <taxon>Malvales</taxon>
        <taxon>Malvaceae</taxon>
        <taxon>Malvoideae</taxon>
        <taxon>Gossypium</taxon>
    </lineage>
</organism>
<dbReference type="EMBL" id="JABEZX010000013">
    <property type="protein sequence ID" value="MBA0573491.1"/>
    <property type="molecule type" value="Genomic_DNA"/>
</dbReference>
<dbReference type="Proteomes" id="UP000593572">
    <property type="component" value="Unassembled WGS sequence"/>
</dbReference>
<dbReference type="InterPro" id="IPR005202">
    <property type="entry name" value="TF_GRAS"/>
</dbReference>
<keyword evidence="1" id="KW-0805">Transcription regulation</keyword>
<evidence type="ECO:0000256" key="2">
    <source>
        <dbReference type="ARBA" id="ARBA00023163"/>
    </source>
</evidence>
<comment type="similarity">
    <text evidence="3">Belongs to the GRAS family.</text>
</comment>
<reference evidence="5 6" key="1">
    <citation type="journal article" date="2019" name="Genome Biol. Evol.">
        <title>Insights into the evolution of the New World diploid cottons (Gossypium, subgenus Houzingenia) based on genome sequencing.</title>
        <authorList>
            <person name="Grover C.E."/>
            <person name="Arick M.A. 2nd"/>
            <person name="Thrash A."/>
            <person name="Conover J.L."/>
            <person name="Sanders W.S."/>
            <person name="Peterson D.G."/>
            <person name="Frelichowski J.E."/>
            <person name="Scheffler J.A."/>
            <person name="Scheffler B.E."/>
            <person name="Wendel J.F."/>
        </authorList>
    </citation>
    <scope>NUCLEOTIDE SEQUENCE [LARGE SCALE GENOMIC DNA]</scope>
    <source>
        <strain evidence="5">157</strain>
        <tissue evidence="5">Leaf</tissue>
    </source>
</reference>
<feature type="compositionally biased region" description="Basic and acidic residues" evidence="4">
    <location>
        <begin position="133"/>
        <end position="145"/>
    </location>
</feature>
<feature type="region of interest" description="Disordered" evidence="4">
    <location>
        <begin position="133"/>
        <end position="153"/>
    </location>
</feature>
<accession>A0A7J8N969</accession>
<proteinExistence type="inferred from homology"/>
<comment type="caution">
    <text evidence="3">Lacks conserved residue(s) required for the propagation of feature annotation.</text>
</comment>
<evidence type="ECO:0000313" key="6">
    <source>
        <dbReference type="Proteomes" id="UP000593572"/>
    </source>
</evidence>
<dbReference type="PROSITE" id="PS50985">
    <property type="entry name" value="GRAS"/>
    <property type="match status" value="1"/>
</dbReference>
<dbReference type="AlphaFoldDB" id="A0A7J8N969"/>
<evidence type="ECO:0000313" key="5">
    <source>
        <dbReference type="EMBL" id="MBA0573491.1"/>
    </source>
</evidence>
<dbReference type="PANTHER" id="PTHR31636">
    <property type="entry name" value="OSJNBA0084A10.13 PROTEIN-RELATED"/>
    <property type="match status" value="1"/>
</dbReference>
<gene>
    <name evidence="5" type="ORF">Golob_000763</name>
</gene>
<evidence type="ECO:0000256" key="3">
    <source>
        <dbReference type="PROSITE-ProRule" id="PRU01191"/>
    </source>
</evidence>
<sequence>MSLVRSADPATAAYRNTKLYSIQGISDNSGLSAQMFGSDKHNPVYINDSYSSESYKKYFLDSPTEELIHSSSSGISGSSFRPQDVSSYKLRYKMKLKLQELERALLTDNDVYEDVDMFGAGLSMEIDGEWSDPIRTDQSLHDSPKESSSSDSYHSASAATKRYHMLHLKFPSRCLFTVLLYYQKETLKKLRQMVSIQGDPHQRIAAYMVEGLAALMAASGKYLYKALRCKEPPSSDRLAAMQILFEVCPCFKFGFMAANGAIIEAFKDVKSYIS</sequence>
<keyword evidence="6" id="KW-1185">Reference proteome</keyword>
<dbReference type="Pfam" id="PF03514">
    <property type="entry name" value="GRAS"/>
    <property type="match status" value="1"/>
</dbReference>